<keyword evidence="1" id="KW-0472">Membrane</keyword>
<dbReference type="KEGG" id="strg:SRT_16030"/>
<dbReference type="EMBL" id="AP014612">
    <property type="protein sequence ID" value="BAQ24864.1"/>
    <property type="molecule type" value="Genomic_DNA"/>
</dbReference>
<feature type="transmembrane region" description="Helical" evidence="1">
    <location>
        <begin position="6"/>
        <end position="24"/>
    </location>
</feature>
<accession>A0A1L7LKX8</accession>
<sequence>MKNPSNAIVMCGLYASTIVIIFFLRKTITNEKIKIFISLIGLVFTLYMLLRYGKDARIMLQYLFTKK</sequence>
<evidence type="ECO:0000313" key="2">
    <source>
        <dbReference type="EMBL" id="BAQ24864.1"/>
    </source>
</evidence>
<gene>
    <name evidence="2" type="ORF">SRT_16030</name>
</gene>
<keyword evidence="1" id="KW-1133">Transmembrane helix</keyword>
<feature type="transmembrane region" description="Helical" evidence="1">
    <location>
        <begin position="36"/>
        <end position="53"/>
    </location>
</feature>
<keyword evidence="1" id="KW-0812">Transmembrane</keyword>
<evidence type="ECO:0000313" key="3">
    <source>
        <dbReference type="Proteomes" id="UP000217758"/>
    </source>
</evidence>
<organism evidence="2 3">
    <name type="scientific">Streptococcus troglodytae</name>
    <dbReference type="NCBI Taxonomy" id="1111760"/>
    <lineage>
        <taxon>Bacteria</taxon>
        <taxon>Bacillati</taxon>
        <taxon>Bacillota</taxon>
        <taxon>Bacilli</taxon>
        <taxon>Lactobacillales</taxon>
        <taxon>Streptococcaceae</taxon>
        <taxon>Streptococcus</taxon>
    </lineage>
</organism>
<dbReference type="AlphaFoldDB" id="A0A1L7LKX8"/>
<name>A0A1L7LKX8_9STRE</name>
<dbReference type="Proteomes" id="UP000217758">
    <property type="component" value="Chromosome"/>
</dbReference>
<reference evidence="2 3" key="1">
    <citation type="journal article" date="2016" name="Microbiol. Immunol.">
        <title>Complete genome sequence of Streptococcus troglodytae TKU31 isolated from the oral cavity of a chimpanzee (Pan troglodytes).</title>
        <authorList>
            <person name="Okamoto M."/>
            <person name="Naito M."/>
            <person name="Miyanohara M."/>
            <person name="Imai S."/>
            <person name="Nomura Y."/>
            <person name="Saito W."/>
            <person name="Momoi Y."/>
            <person name="Takada K."/>
            <person name="Miyabe-Nishiwaki T."/>
            <person name="Tomonaga M."/>
            <person name="Hanada N."/>
        </authorList>
    </citation>
    <scope>NUCLEOTIDE SEQUENCE [LARGE SCALE GENOMIC DNA]</scope>
    <source>
        <strain evidence="3">TKU 31</strain>
    </source>
</reference>
<proteinExistence type="predicted"/>
<keyword evidence="3" id="KW-1185">Reference proteome</keyword>
<dbReference type="RefSeq" id="WP_128833677.1">
    <property type="nucleotide sequence ID" value="NZ_AP014612.1"/>
</dbReference>
<protein>
    <submittedName>
        <fullName evidence="2">Uncharacterized protein</fullName>
    </submittedName>
</protein>
<evidence type="ECO:0000256" key="1">
    <source>
        <dbReference type="SAM" id="Phobius"/>
    </source>
</evidence>